<reference evidence="2" key="1">
    <citation type="journal article" date="2021" name="Genome Biol. Evol.">
        <title>A High-Quality Reference Genome for a Parasitic Bivalve with Doubly Uniparental Inheritance (Bivalvia: Unionida).</title>
        <authorList>
            <person name="Smith C.H."/>
        </authorList>
    </citation>
    <scope>NUCLEOTIDE SEQUENCE</scope>
    <source>
        <strain evidence="2">CHS0354</strain>
    </source>
</reference>
<organism evidence="2 3">
    <name type="scientific">Potamilus streckersoni</name>
    <dbReference type="NCBI Taxonomy" id="2493646"/>
    <lineage>
        <taxon>Eukaryota</taxon>
        <taxon>Metazoa</taxon>
        <taxon>Spiralia</taxon>
        <taxon>Lophotrochozoa</taxon>
        <taxon>Mollusca</taxon>
        <taxon>Bivalvia</taxon>
        <taxon>Autobranchia</taxon>
        <taxon>Heteroconchia</taxon>
        <taxon>Palaeoheterodonta</taxon>
        <taxon>Unionida</taxon>
        <taxon>Unionoidea</taxon>
        <taxon>Unionidae</taxon>
        <taxon>Ambleminae</taxon>
        <taxon>Lampsilini</taxon>
        <taxon>Potamilus</taxon>
    </lineage>
</organism>
<feature type="transmembrane region" description="Helical" evidence="1">
    <location>
        <begin position="12"/>
        <end position="31"/>
    </location>
</feature>
<sequence>MTVVIDVLECFMTISVIGVLECSITLVIGVLEYSMTIVSSVYSICSKIITCARLKMNQILANKTSPNEFAKMLCLQIFCDIKSVYLKFLKLYLISTKVKKILTL</sequence>
<dbReference type="EMBL" id="JAEAOA010000532">
    <property type="protein sequence ID" value="KAK3600493.1"/>
    <property type="molecule type" value="Genomic_DNA"/>
</dbReference>
<reference evidence="2" key="2">
    <citation type="journal article" date="2021" name="Genome Biol. Evol.">
        <title>Developing a high-quality reference genome for a parasitic bivalve with doubly uniparental inheritance (Bivalvia: Unionida).</title>
        <authorList>
            <person name="Smith C.H."/>
        </authorList>
    </citation>
    <scope>NUCLEOTIDE SEQUENCE</scope>
    <source>
        <strain evidence="2">CHS0354</strain>
        <tissue evidence="2">Mantle</tissue>
    </source>
</reference>
<keyword evidence="1" id="KW-1133">Transmembrane helix</keyword>
<keyword evidence="3" id="KW-1185">Reference proteome</keyword>
<evidence type="ECO:0000256" key="1">
    <source>
        <dbReference type="SAM" id="Phobius"/>
    </source>
</evidence>
<keyword evidence="1" id="KW-0472">Membrane</keyword>
<protein>
    <submittedName>
        <fullName evidence="2">Uncharacterized protein</fullName>
    </submittedName>
</protein>
<gene>
    <name evidence="2" type="ORF">CHS0354_007873</name>
</gene>
<evidence type="ECO:0000313" key="2">
    <source>
        <dbReference type="EMBL" id="KAK3600493.1"/>
    </source>
</evidence>
<name>A0AAE0W3A6_9BIVA</name>
<proteinExistence type="predicted"/>
<comment type="caution">
    <text evidence="2">The sequence shown here is derived from an EMBL/GenBank/DDBJ whole genome shotgun (WGS) entry which is preliminary data.</text>
</comment>
<keyword evidence="1" id="KW-0812">Transmembrane</keyword>
<evidence type="ECO:0000313" key="3">
    <source>
        <dbReference type="Proteomes" id="UP001195483"/>
    </source>
</evidence>
<dbReference type="AlphaFoldDB" id="A0AAE0W3A6"/>
<accession>A0AAE0W3A6</accession>
<dbReference type="Proteomes" id="UP001195483">
    <property type="component" value="Unassembled WGS sequence"/>
</dbReference>
<reference evidence="2" key="3">
    <citation type="submission" date="2023-05" db="EMBL/GenBank/DDBJ databases">
        <authorList>
            <person name="Smith C.H."/>
        </authorList>
    </citation>
    <scope>NUCLEOTIDE SEQUENCE</scope>
    <source>
        <strain evidence="2">CHS0354</strain>
        <tissue evidence="2">Mantle</tissue>
    </source>
</reference>